<dbReference type="Pfam" id="PF04339">
    <property type="entry name" value="FemAB_like"/>
    <property type="match status" value="1"/>
</dbReference>
<protein>
    <submittedName>
        <fullName evidence="1">Uncharacterized protein</fullName>
    </submittedName>
</protein>
<proteinExistence type="predicted"/>
<dbReference type="Proteomes" id="UP000015453">
    <property type="component" value="Unassembled WGS sequence"/>
</dbReference>
<feature type="non-terminal residue" evidence="1">
    <location>
        <position position="434"/>
    </location>
</feature>
<dbReference type="AlphaFoldDB" id="S8CTG4"/>
<name>S8CTG4_9LAMI</name>
<evidence type="ECO:0000313" key="2">
    <source>
        <dbReference type="Proteomes" id="UP000015453"/>
    </source>
</evidence>
<gene>
    <name evidence="1" type="ORF">M569_06602</name>
</gene>
<accession>S8CTG4</accession>
<sequence>NIRFRVRAIFWGSKKAAEPVNSELLYLGEFVLKVPESEGDAGESRVLSVQVVSSVVQISPNEWDLCCRDAAGPDNFNPFLTHSFLSSLEESDCAVKEKGWTPQHIVAQDDSDNILGVVPLYLKSHSYGEYVFDHSWADAYYSYGERYYPKFQCCVPFTPVTGPRILVRNTNYRSQVFDILVSALVALTVKFQVSSLHVTFPSENEWSKLKEKGFLQRIGMQYHWKNHNYKSFDEFLMDMKQSKRKNIRQERKKISAQNLVMKRLRGDEIKAKHWDTFYKFYRNTTDNKWGSAYLTRDFFHNMASKMGDQVLLVTAEEGGELVAGALNFVGGDTLYGRLWGCLPRAYYPSLHFEACYYQAIEAAIELNLNTVEAGAQGEHKIQRGYLPVTTYSSHYILDEGFRKVISQFLIREKAQLEHVMGILRDSSPFKHDAA</sequence>
<dbReference type="Gene3D" id="3.40.630.30">
    <property type="match status" value="1"/>
</dbReference>
<dbReference type="PANTHER" id="PTHR47017:SF1">
    <property type="entry name" value="ACYL-COA"/>
    <property type="match status" value="1"/>
</dbReference>
<evidence type="ECO:0000313" key="1">
    <source>
        <dbReference type="EMBL" id="EPS68171.1"/>
    </source>
</evidence>
<keyword evidence="2" id="KW-1185">Reference proteome</keyword>
<dbReference type="InterPro" id="IPR016181">
    <property type="entry name" value="Acyl_CoA_acyltransferase"/>
</dbReference>
<dbReference type="InterPro" id="IPR007434">
    <property type="entry name" value="FemAB-like"/>
</dbReference>
<dbReference type="PANTHER" id="PTHR47017">
    <property type="entry name" value="ACYL-COA"/>
    <property type="match status" value="1"/>
</dbReference>
<reference evidence="1 2" key="1">
    <citation type="journal article" date="2013" name="BMC Genomics">
        <title>The miniature genome of a carnivorous plant Genlisea aurea contains a low number of genes and short non-coding sequences.</title>
        <authorList>
            <person name="Leushkin E.V."/>
            <person name="Sutormin R.A."/>
            <person name="Nabieva E.R."/>
            <person name="Penin A.A."/>
            <person name="Kondrashov A.S."/>
            <person name="Logacheva M.D."/>
        </authorList>
    </citation>
    <scope>NUCLEOTIDE SEQUENCE [LARGE SCALE GENOMIC DNA]</scope>
</reference>
<dbReference type="SUPFAM" id="SSF55729">
    <property type="entry name" value="Acyl-CoA N-acyltransferases (Nat)"/>
    <property type="match status" value="1"/>
</dbReference>
<feature type="non-terminal residue" evidence="1">
    <location>
        <position position="1"/>
    </location>
</feature>
<organism evidence="1 2">
    <name type="scientific">Genlisea aurea</name>
    <dbReference type="NCBI Taxonomy" id="192259"/>
    <lineage>
        <taxon>Eukaryota</taxon>
        <taxon>Viridiplantae</taxon>
        <taxon>Streptophyta</taxon>
        <taxon>Embryophyta</taxon>
        <taxon>Tracheophyta</taxon>
        <taxon>Spermatophyta</taxon>
        <taxon>Magnoliopsida</taxon>
        <taxon>eudicotyledons</taxon>
        <taxon>Gunneridae</taxon>
        <taxon>Pentapetalae</taxon>
        <taxon>asterids</taxon>
        <taxon>lamiids</taxon>
        <taxon>Lamiales</taxon>
        <taxon>Lentibulariaceae</taxon>
        <taxon>Genlisea</taxon>
    </lineage>
</organism>
<comment type="caution">
    <text evidence="1">The sequence shown here is derived from an EMBL/GenBank/DDBJ whole genome shotgun (WGS) entry which is preliminary data.</text>
</comment>
<dbReference type="OrthoDB" id="1946at2759"/>
<dbReference type="EMBL" id="AUSU01002742">
    <property type="protein sequence ID" value="EPS68171.1"/>
    <property type="molecule type" value="Genomic_DNA"/>
</dbReference>